<evidence type="ECO:0000256" key="4">
    <source>
        <dbReference type="ARBA" id="ARBA00022989"/>
    </source>
</evidence>
<keyword evidence="2" id="KW-0813">Transport</keyword>
<dbReference type="PROSITE" id="PS00217">
    <property type="entry name" value="SUGAR_TRANSPORT_2"/>
    <property type="match status" value="1"/>
</dbReference>
<feature type="transmembrane region" description="Helical" evidence="6">
    <location>
        <begin position="320"/>
        <end position="343"/>
    </location>
</feature>
<dbReference type="RefSeq" id="WP_188738016.1">
    <property type="nucleotide sequence ID" value="NZ_BMLW01000019.1"/>
</dbReference>
<evidence type="ECO:0000256" key="5">
    <source>
        <dbReference type="ARBA" id="ARBA00023136"/>
    </source>
</evidence>
<feature type="transmembrane region" description="Helical" evidence="6">
    <location>
        <begin position="62"/>
        <end position="83"/>
    </location>
</feature>
<dbReference type="PANTHER" id="PTHR23508">
    <property type="entry name" value="CARBOXYLIC ACID TRANSPORTER PROTEIN HOMOLOG"/>
    <property type="match status" value="1"/>
</dbReference>
<dbReference type="Proteomes" id="UP000641206">
    <property type="component" value="Unassembled WGS sequence"/>
</dbReference>
<dbReference type="InterPro" id="IPR036259">
    <property type="entry name" value="MFS_trans_sf"/>
</dbReference>
<dbReference type="InterPro" id="IPR020846">
    <property type="entry name" value="MFS_dom"/>
</dbReference>
<protein>
    <submittedName>
        <fullName evidence="8">Metabolite transport protein</fullName>
    </submittedName>
</protein>
<accession>A0ABQ2P2E4</accession>
<keyword evidence="9" id="KW-1185">Reference proteome</keyword>
<keyword evidence="4 6" id="KW-1133">Transmembrane helix</keyword>
<name>A0ABQ2P2E4_9BACI</name>
<feature type="transmembrane region" description="Helical" evidence="6">
    <location>
        <begin position="90"/>
        <end position="109"/>
    </location>
</feature>
<comment type="caution">
    <text evidence="8">The sequence shown here is derived from an EMBL/GenBank/DDBJ whole genome shotgun (WGS) entry which is preliminary data.</text>
</comment>
<dbReference type="Gene3D" id="1.20.1250.20">
    <property type="entry name" value="MFS general substrate transporter like domains"/>
    <property type="match status" value="2"/>
</dbReference>
<dbReference type="InterPro" id="IPR011701">
    <property type="entry name" value="MFS"/>
</dbReference>
<feature type="transmembrane region" description="Helical" evidence="6">
    <location>
        <begin position="297"/>
        <end position="314"/>
    </location>
</feature>
<feature type="transmembrane region" description="Helical" evidence="6">
    <location>
        <begin position="387"/>
        <end position="406"/>
    </location>
</feature>
<feature type="transmembrane region" description="Helical" evidence="6">
    <location>
        <begin position="115"/>
        <end position="136"/>
    </location>
</feature>
<evidence type="ECO:0000313" key="8">
    <source>
        <dbReference type="EMBL" id="GGP16420.1"/>
    </source>
</evidence>
<dbReference type="Pfam" id="PF07690">
    <property type="entry name" value="MFS_1"/>
    <property type="match status" value="1"/>
</dbReference>
<evidence type="ECO:0000259" key="7">
    <source>
        <dbReference type="PROSITE" id="PS50850"/>
    </source>
</evidence>
<dbReference type="PANTHER" id="PTHR23508:SF10">
    <property type="entry name" value="CARBOXYLIC ACID TRANSPORTER PROTEIN HOMOLOG"/>
    <property type="match status" value="1"/>
</dbReference>
<dbReference type="InterPro" id="IPR005829">
    <property type="entry name" value="Sugar_transporter_CS"/>
</dbReference>
<feature type="domain" description="Major facilitator superfamily (MFS) profile" evidence="7">
    <location>
        <begin position="24"/>
        <end position="410"/>
    </location>
</feature>
<feature type="transmembrane region" description="Helical" evidence="6">
    <location>
        <begin position="24"/>
        <end position="50"/>
    </location>
</feature>
<comment type="subcellular location">
    <subcellularLocation>
        <location evidence="1">Cell membrane</location>
        <topology evidence="1">Multi-pass membrane protein</topology>
    </subcellularLocation>
</comment>
<dbReference type="SUPFAM" id="SSF103473">
    <property type="entry name" value="MFS general substrate transporter"/>
    <property type="match status" value="1"/>
</dbReference>
<evidence type="ECO:0000256" key="2">
    <source>
        <dbReference type="ARBA" id="ARBA00022448"/>
    </source>
</evidence>
<keyword evidence="3 6" id="KW-0812">Transmembrane</keyword>
<feature type="transmembrane region" description="Helical" evidence="6">
    <location>
        <begin position="270"/>
        <end position="290"/>
    </location>
</feature>
<sequence>MSQIQESQEVQSVKPESKKYQWQTLWASGVGYMLDGLDLMVLSFTLPLIITGLSLTTVEGGALSTITMLGAVVGGIIFGMLADIYGRVKVFSWTVLIFSVFTGLCALAVGFWDFAAYRFLAGIGLGGEFGIGMTLVTEAWPKKNRSRATSGVAVGYQVGIILASLATAIIAPHFGWRGVFLFGVLPAIFAFWVRKGLKEPELWKQSKAKRKGTGNKVPIKQIFDSPKQTGITIGLIIICGVQNFGFYGVMTWVPTALANEVGFSFSSTTIWTVVTTIGMVLGILVFGLLADKLGRRPSFILFQVFSAIGIWIYFQFTTPLLLILLGALLGFFVNGMMGGYGAVIAEHYTTEVRSTAQNFVWNVGRAIGGLGPLAIGAMALHGTISSALGLISGVYIIAALAMFFLVPETKGKEIS</sequence>
<feature type="transmembrane region" description="Helical" evidence="6">
    <location>
        <begin position="176"/>
        <end position="193"/>
    </location>
</feature>
<gene>
    <name evidence="8" type="ORF">GCM10011346_48400</name>
</gene>
<reference evidence="9" key="1">
    <citation type="journal article" date="2019" name="Int. J. Syst. Evol. Microbiol.">
        <title>The Global Catalogue of Microorganisms (GCM) 10K type strain sequencing project: providing services to taxonomists for standard genome sequencing and annotation.</title>
        <authorList>
            <consortium name="The Broad Institute Genomics Platform"/>
            <consortium name="The Broad Institute Genome Sequencing Center for Infectious Disease"/>
            <person name="Wu L."/>
            <person name="Ma J."/>
        </authorList>
    </citation>
    <scope>NUCLEOTIDE SEQUENCE [LARGE SCALE GENOMIC DNA]</scope>
    <source>
        <strain evidence="9">CGMCC 1.7693</strain>
    </source>
</reference>
<dbReference type="EMBL" id="BMLW01000019">
    <property type="protein sequence ID" value="GGP16420.1"/>
    <property type="molecule type" value="Genomic_DNA"/>
</dbReference>
<evidence type="ECO:0000256" key="3">
    <source>
        <dbReference type="ARBA" id="ARBA00022692"/>
    </source>
</evidence>
<feature type="transmembrane region" description="Helical" evidence="6">
    <location>
        <begin position="230"/>
        <end position="250"/>
    </location>
</feature>
<evidence type="ECO:0000256" key="1">
    <source>
        <dbReference type="ARBA" id="ARBA00004651"/>
    </source>
</evidence>
<proteinExistence type="predicted"/>
<evidence type="ECO:0000313" key="9">
    <source>
        <dbReference type="Proteomes" id="UP000641206"/>
    </source>
</evidence>
<organism evidence="8 9">
    <name type="scientific">Oceanobacillus neutriphilus</name>
    <dbReference type="NCBI Taxonomy" id="531815"/>
    <lineage>
        <taxon>Bacteria</taxon>
        <taxon>Bacillati</taxon>
        <taxon>Bacillota</taxon>
        <taxon>Bacilli</taxon>
        <taxon>Bacillales</taxon>
        <taxon>Bacillaceae</taxon>
        <taxon>Oceanobacillus</taxon>
    </lineage>
</organism>
<evidence type="ECO:0000256" key="6">
    <source>
        <dbReference type="SAM" id="Phobius"/>
    </source>
</evidence>
<keyword evidence="5 6" id="KW-0472">Membrane</keyword>
<feature type="transmembrane region" description="Helical" evidence="6">
    <location>
        <begin position="148"/>
        <end position="170"/>
    </location>
</feature>
<dbReference type="PROSITE" id="PS50850">
    <property type="entry name" value="MFS"/>
    <property type="match status" value="1"/>
</dbReference>
<feature type="transmembrane region" description="Helical" evidence="6">
    <location>
        <begin position="363"/>
        <end position="381"/>
    </location>
</feature>